<dbReference type="PANTHER" id="PTHR33408:SF2">
    <property type="entry name" value="TRANSPOSASE DDE DOMAIN-CONTAINING PROTEIN"/>
    <property type="match status" value="1"/>
</dbReference>
<dbReference type="Pfam" id="PF05598">
    <property type="entry name" value="DUF772"/>
    <property type="match status" value="1"/>
</dbReference>
<sequence>MERFVDVDRDTPFLFEQDLRDWVPKDHIVHFIIEAVEAISPTVTYHVNERDCGSKQFNPVMMTELLMYSYSTKRFSAYAIEKASYTDIPTMYITCMKHPDHNTINNFRKNNKEAFREVFVKVLLLRDKTRASRKNCRTAF</sequence>
<evidence type="ECO:0000313" key="2">
    <source>
        <dbReference type="EMBL" id="QQA01592.1"/>
    </source>
</evidence>
<gene>
    <name evidence="2" type="ORF">IWA51_02965</name>
</gene>
<accession>A0A7T3REL9</accession>
<keyword evidence="3" id="KW-1185">Reference proteome</keyword>
<dbReference type="InterPro" id="IPR008490">
    <property type="entry name" value="Transposase_InsH_N"/>
</dbReference>
<organism evidence="2 3">
    <name type="scientific">Treponema peruense</name>
    <dbReference type="NCBI Taxonomy" id="2787628"/>
    <lineage>
        <taxon>Bacteria</taxon>
        <taxon>Pseudomonadati</taxon>
        <taxon>Spirochaetota</taxon>
        <taxon>Spirochaetia</taxon>
        <taxon>Spirochaetales</taxon>
        <taxon>Treponemataceae</taxon>
        <taxon>Treponema</taxon>
    </lineage>
</organism>
<name>A0A7T3REL9_9SPIR</name>
<protein>
    <submittedName>
        <fullName evidence="2">Transposase</fullName>
    </submittedName>
</protein>
<evidence type="ECO:0000313" key="3">
    <source>
        <dbReference type="Proteomes" id="UP000595224"/>
    </source>
</evidence>
<dbReference type="RefSeq" id="WP_198443126.1">
    <property type="nucleotide sequence ID" value="NZ_CBCSHE010000011.1"/>
</dbReference>
<dbReference type="Proteomes" id="UP000595224">
    <property type="component" value="Chromosome"/>
</dbReference>
<reference evidence="2 3" key="1">
    <citation type="submission" date="2020-11" db="EMBL/GenBank/DDBJ databases">
        <title>Treponema Peruensis nv. sp., first commensal Treponema isolated from human feces.</title>
        <authorList>
            <person name="Belkhou C."/>
            <person name="Raes J."/>
        </authorList>
    </citation>
    <scope>NUCLEOTIDE SEQUENCE [LARGE SCALE GENOMIC DNA]</scope>
    <source>
        <strain evidence="2 3">RCC2812</strain>
    </source>
</reference>
<dbReference type="KEGG" id="tper:IWA51_02965"/>
<dbReference type="PANTHER" id="PTHR33408">
    <property type="entry name" value="TRANSPOSASE"/>
    <property type="match status" value="1"/>
</dbReference>
<proteinExistence type="predicted"/>
<dbReference type="EMBL" id="CP064936">
    <property type="protein sequence ID" value="QQA01592.1"/>
    <property type="molecule type" value="Genomic_DNA"/>
</dbReference>
<dbReference type="AlphaFoldDB" id="A0A7T3REL9"/>
<evidence type="ECO:0000259" key="1">
    <source>
        <dbReference type="Pfam" id="PF05598"/>
    </source>
</evidence>
<feature type="domain" description="Transposase InsH N-terminal" evidence="1">
    <location>
        <begin position="18"/>
        <end position="109"/>
    </location>
</feature>